<dbReference type="RefSeq" id="WP_277866916.1">
    <property type="nucleotide sequence ID" value="NZ_JAKKUT010000002.1"/>
</dbReference>
<sequence length="315" mass="36366">MNPLCIEQSYRSMAHLVMTEGDTLEISKQLPNASFQLIISSPPYNLGKSYEKHVGLDEYLDWQKNILREQVRLCSNQGSIVWQVGNYVQNGEVFPLDIYVYPIFKSLGMQLRNRIIWHFNHGLHASKRLSGRYEVLLWFTKTKDYTFNLDAVRVPAKYPGKRHYKGQNIGKPSGNPLGKNPSDFWAIMEEEWSQGIIDIPNVKSNHPEKTIHPCQFPVELVERCVLAFSNKGDWVLDPFGGVGSTLIAAIKHDRRGMIIERERQYIDIAKERINQFQRGELKLRPLGKPLHQPTGREKISRVPDEWIQGKSINEK</sequence>
<keyword evidence="6" id="KW-1185">Reference proteome</keyword>
<dbReference type="InterPro" id="IPR029063">
    <property type="entry name" value="SAM-dependent_MTases_sf"/>
</dbReference>
<evidence type="ECO:0000259" key="4">
    <source>
        <dbReference type="Pfam" id="PF01555"/>
    </source>
</evidence>
<gene>
    <name evidence="5" type="ORF">L3556_08860</name>
</gene>
<keyword evidence="2" id="KW-0808">Transferase</keyword>
<feature type="domain" description="DNA methylase N-4/N-6" evidence="4">
    <location>
        <begin position="36"/>
        <end position="271"/>
    </location>
</feature>
<dbReference type="Proteomes" id="UP001154265">
    <property type="component" value="Unassembled WGS sequence"/>
</dbReference>
<comment type="caution">
    <text evidence="5">The sequence shown here is derived from an EMBL/GenBank/DDBJ whole genome shotgun (WGS) entry which is preliminary data.</text>
</comment>
<reference evidence="5" key="1">
    <citation type="journal article" date="2022" name="Genome Biol. Evol.">
        <title>A New Gene Family Diagnostic for Intracellular Biomineralization of Amorphous Ca Carbonates by Cyanobacteria.</title>
        <authorList>
            <person name="Benzerara K."/>
            <person name="Duprat E."/>
            <person name="Bitard-Feildel T."/>
            <person name="Caumes G."/>
            <person name="Cassier-Chauvat C."/>
            <person name="Chauvat F."/>
            <person name="Dezi M."/>
            <person name="Diop S.I."/>
            <person name="Gaschignard G."/>
            <person name="Gorgen S."/>
            <person name="Gugger M."/>
            <person name="Lopez-Garcia P."/>
            <person name="Millet M."/>
            <person name="Skouri-Panet F."/>
            <person name="Moreira D."/>
            <person name="Callebaut I."/>
        </authorList>
    </citation>
    <scope>NUCLEOTIDE SEQUENCE</scope>
    <source>
        <strain evidence="5">G9</strain>
    </source>
</reference>
<dbReference type="EC" id="2.1.1.-" evidence="3"/>
<dbReference type="PRINTS" id="PR00508">
    <property type="entry name" value="S21N4MTFRASE"/>
</dbReference>
<protein>
    <recommendedName>
        <fullName evidence="3">Methyltransferase</fullName>
        <ecNumber evidence="3">2.1.1.-</ecNumber>
    </recommendedName>
</protein>
<evidence type="ECO:0000313" key="6">
    <source>
        <dbReference type="Proteomes" id="UP001154265"/>
    </source>
</evidence>
<evidence type="ECO:0000256" key="2">
    <source>
        <dbReference type="ARBA" id="ARBA00022679"/>
    </source>
</evidence>
<comment type="similarity">
    <text evidence="3">Belongs to the N(4)/N(6)-methyltransferase family.</text>
</comment>
<dbReference type="InterPro" id="IPR001091">
    <property type="entry name" value="RM_Methyltransferase"/>
</dbReference>
<dbReference type="InterPro" id="IPR002941">
    <property type="entry name" value="DNA_methylase_N4/N6"/>
</dbReference>
<reference evidence="5" key="2">
    <citation type="submission" date="2022-01" db="EMBL/GenBank/DDBJ databases">
        <authorList>
            <person name="Zivanovic Y."/>
            <person name="Moreira D."/>
            <person name="Lopez-Garcia P."/>
        </authorList>
    </citation>
    <scope>NUCLEOTIDE SEQUENCE</scope>
    <source>
        <strain evidence="5">G9</strain>
    </source>
</reference>
<organism evidence="5 6">
    <name type="scientific">Candidatus Synechococcus calcipolaris G9</name>
    <dbReference type="NCBI Taxonomy" id="1497997"/>
    <lineage>
        <taxon>Bacteria</taxon>
        <taxon>Bacillati</taxon>
        <taxon>Cyanobacteriota</taxon>
        <taxon>Cyanophyceae</taxon>
        <taxon>Synechococcales</taxon>
        <taxon>Synechococcaceae</taxon>
        <taxon>Synechococcus</taxon>
    </lineage>
</organism>
<dbReference type="Gene3D" id="3.40.50.150">
    <property type="entry name" value="Vaccinia Virus protein VP39"/>
    <property type="match status" value="1"/>
</dbReference>
<evidence type="ECO:0000313" key="5">
    <source>
        <dbReference type="EMBL" id="MDG2991034.1"/>
    </source>
</evidence>
<evidence type="ECO:0000256" key="3">
    <source>
        <dbReference type="RuleBase" id="RU362026"/>
    </source>
</evidence>
<keyword evidence="1" id="KW-0489">Methyltransferase</keyword>
<proteinExistence type="inferred from homology"/>
<accession>A0ABT6EZN2</accession>
<dbReference type="Pfam" id="PF01555">
    <property type="entry name" value="N6_N4_Mtase"/>
    <property type="match status" value="1"/>
</dbReference>
<dbReference type="EMBL" id="JAKKUT010000002">
    <property type="protein sequence ID" value="MDG2991034.1"/>
    <property type="molecule type" value="Genomic_DNA"/>
</dbReference>
<evidence type="ECO:0000256" key="1">
    <source>
        <dbReference type="ARBA" id="ARBA00022603"/>
    </source>
</evidence>
<dbReference type="SUPFAM" id="SSF53335">
    <property type="entry name" value="S-adenosyl-L-methionine-dependent methyltransferases"/>
    <property type="match status" value="1"/>
</dbReference>
<name>A0ABT6EZN2_9SYNE</name>